<evidence type="ECO:0000256" key="5">
    <source>
        <dbReference type="ARBA" id="ARBA00012451"/>
    </source>
</evidence>
<dbReference type="InterPro" id="IPR022371">
    <property type="entry name" value="Exopolyphosphatase"/>
</dbReference>
<proteinExistence type="inferred from homology"/>
<keyword evidence="9" id="KW-0472">Membrane</keyword>
<dbReference type="PANTHER" id="PTHR30005:SF14">
    <property type="entry name" value="EXOPOLYPHOSPHATASE"/>
    <property type="match status" value="1"/>
</dbReference>
<comment type="catalytic activity">
    <reaction evidence="10">
        <text>[phosphate](n) + H2O = [phosphate](n-1) + phosphate + H(+)</text>
        <dbReference type="Rhea" id="RHEA:21528"/>
        <dbReference type="Rhea" id="RHEA-COMP:9859"/>
        <dbReference type="Rhea" id="RHEA-COMP:14279"/>
        <dbReference type="ChEBI" id="CHEBI:15377"/>
        <dbReference type="ChEBI" id="CHEBI:15378"/>
        <dbReference type="ChEBI" id="CHEBI:16838"/>
        <dbReference type="ChEBI" id="CHEBI:43474"/>
        <dbReference type="EC" id="3.6.1.11"/>
    </reaction>
</comment>
<dbReference type="RefSeq" id="WP_153498518.1">
    <property type="nucleotide sequence ID" value="NZ_WIRE01000001.1"/>
</dbReference>
<feature type="domain" description="Ppx/GppA phosphatase N-terminal" evidence="11">
    <location>
        <begin position="20"/>
        <end position="303"/>
    </location>
</feature>
<dbReference type="EC" id="3.6.1.11" evidence="5"/>
<dbReference type="FunFam" id="3.30.420.150:FF:000001">
    <property type="entry name" value="Guanosine-5'-triphosphate,3'-diphosphate pyrophosphatase"/>
    <property type="match status" value="1"/>
</dbReference>
<dbReference type="Pfam" id="PF21447">
    <property type="entry name" value="Ppx-GppA_III"/>
    <property type="match status" value="1"/>
</dbReference>
<evidence type="ECO:0000259" key="11">
    <source>
        <dbReference type="Pfam" id="PF02541"/>
    </source>
</evidence>
<comment type="caution">
    <text evidence="13">The sequence shown here is derived from an EMBL/GenBank/DDBJ whole genome shotgun (WGS) entry which is preliminary data.</text>
</comment>
<evidence type="ECO:0000256" key="4">
    <source>
        <dbReference type="ARBA" id="ARBA00011738"/>
    </source>
</evidence>
<dbReference type="InterPro" id="IPR048950">
    <property type="entry name" value="Ppx_GppA_C"/>
</dbReference>
<dbReference type="NCBIfam" id="TIGR03706">
    <property type="entry name" value="exo_poly_only"/>
    <property type="match status" value="1"/>
</dbReference>
<evidence type="ECO:0000256" key="10">
    <source>
        <dbReference type="ARBA" id="ARBA00047607"/>
    </source>
</evidence>
<dbReference type="InterPro" id="IPR030673">
    <property type="entry name" value="PyroPPase_GppA_Ppx"/>
</dbReference>
<dbReference type="FunFam" id="3.30.420.40:FF:000023">
    <property type="entry name" value="Guanosine-5'-triphosphate,3'-diphosphate pyrophosphatase"/>
    <property type="match status" value="1"/>
</dbReference>
<dbReference type="InterPro" id="IPR043129">
    <property type="entry name" value="ATPase_NBD"/>
</dbReference>
<reference evidence="13 14" key="1">
    <citation type="submission" date="2019-10" db="EMBL/GenBank/DDBJ databases">
        <title>Alcanivorax sp.PA15-N-34 draft genome sequence.</title>
        <authorList>
            <person name="Liao X."/>
            <person name="Shao Z."/>
        </authorList>
    </citation>
    <scope>NUCLEOTIDE SEQUENCE [LARGE SCALE GENOMIC DNA]</scope>
    <source>
        <strain evidence="13 14">PA15-N-34</strain>
    </source>
</reference>
<dbReference type="CDD" id="cd24053">
    <property type="entry name" value="ASKHA_NBD_EcPPX-GppA-like"/>
    <property type="match status" value="1"/>
</dbReference>
<keyword evidence="7" id="KW-1003">Cell membrane</keyword>
<comment type="cofactor">
    <cofactor evidence="1">
        <name>Mg(2+)</name>
        <dbReference type="ChEBI" id="CHEBI:18420"/>
    </cofactor>
</comment>
<dbReference type="EMBL" id="WIRE01000001">
    <property type="protein sequence ID" value="MQX51726.1"/>
    <property type="molecule type" value="Genomic_DNA"/>
</dbReference>
<accession>A0A6N7LR75</accession>
<dbReference type="Gene3D" id="3.30.420.150">
    <property type="entry name" value="Exopolyphosphatase. Domain 2"/>
    <property type="match status" value="1"/>
</dbReference>
<evidence type="ECO:0000313" key="14">
    <source>
        <dbReference type="Proteomes" id="UP000469421"/>
    </source>
</evidence>
<dbReference type="Gene3D" id="3.30.420.40">
    <property type="match status" value="1"/>
</dbReference>
<dbReference type="Proteomes" id="UP000469421">
    <property type="component" value="Unassembled WGS sequence"/>
</dbReference>
<dbReference type="Pfam" id="PF02541">
    <property type="entry name" value="Ppx-GppA"/>
    <property type="match status" value="1"/>
</dbReference>
<name>A0A6N7LR75_9GAMM</name>
<evidence type="ECO:0000256" key="1">
    <source>
        <dbReference type="ARBA" id="ARBA00001946"/>
    </source>
</evidence>
<feature type="domain" description="Ppx/GppA phosphatase C-terminal" evidence="12">
    <location>
        <begin position="309"/>
        <end position="483"/>
    </location>
</feature>
<comment type="similarity">
    <text evidence="3">Belongs to the GppA/Ppx family.</text>
</comment>
<dbReference type="PIRSF" id="PIRSF001267">
    <property type="entry name" value="Pyrophosphatase_GppA_Ppx"/>
    <property type="match status" value="1"/>
</dbReference>
<protein>
    <recommendedName>
        <fullName evidence="6">Exopolyphosphatase</fullName>
        <ecNumber evidence="5">3.6.1.11</ecNumber>
    </recommendedName>
</protein>
<evidence type="ECO:0000256" key="3">
    <source>
        <dbReference type="ARBA" id="ARBA00007125"/>
    </source>
</evidence>
<dbReference type="PANTHER" id="PTHR30005">
    <property type="entry name" value="EXOPOLYPHOSPHATASE"/>
    <property type="match status" value="1"/>
</dbReference>
<dbReference type="InterPro" id="IPR003695">
    <property type="entry name" value="Ppx_GppA_N"/>
</dbReference>
<dbReference type="AlphaFoldDB" id="A0A6N7LR75"/>
<gene>
    <name evidence="13" type="primary">ppx</name>
    <name evidence="13" type="ORF">GFN93_00605</name>
</gene>
<evidence type="ECO:0000313" key="13">
    <source>
        <dbReference type="EMBL" id="MQX51726.1"/>
    </source>
</evidence>
<dbReference type="InterPro" id="IPR050273">
    <property type="entry name" value="GppA/Ppx_hydrolase"/>
</dbReference>
<evidence type="ECO:0000256" key="7">
    <source>
        <dbReference type="ARBA" id="ARBA00022475"/>
    </source>
</evidence>
<comment type="subcellular location">
    <subcellularLocation>
        <location evidence="2">Cell membrane</location>
        <topology evidence="2">Peripheral membrane protein</topology>
    </subcellularLocation>
</comment>
<evidence type="ECO:0000256" key="2">
    <source>
        <dbReference type="ARBA" id="ARBA00004202"/>
    </source>
</evidence>
<evidence type="ECO:0000256" key="6">
    <source>
        <dbReference type="ARBA" id="ARBA00020416"/>
    </source>
</evidence>
<dbReference type="SUPFAM" id="SSF109604">
    <property type="entry name" value="HD-domain/PDEase-like"/>
    <property type="match status" value="1"/>
</dbReference>
<evidence type="ECO:0000259" key="12">
    <source>
        <dbReference type="Pfam" id="PF21447"/>
    </source>
</evidence>
<keyword evidence="14" id="KW-1185">Reference proteome</keyword>
<dbReference type="GO" id="GO:0004309">
    <property type="term" value="F:exopolyphosphatase activity"/>
    <property type="evidence" value="ECO:0007669"/>
    <property type="project" value="UniProtKB-EC"/>
</dbReference>
<evidence type="ECO:0000256" key="9">
    <source>
        <dbReference type="ARBA" id="ARBA00023136"/>
    </source>
</evidence>
<evidence type="ECO:0000256" key="8">
    <source>
        <dbReference type="ARBA" id="ARBA00022801"/>
    </source>
</evidence>
<comment type="subunit">
    <text evidence="4">Homodimer.</text>
</comment>
<keyword evidence="8 13" id="KW-0378">Hydrolase</keyword>
<dbReference type="GO" id="GO:0006798">
    <property type="term" value="P:polyphosphate catabolic process"/>
    <property type="evidence" value="ECO:0007669"/>
    <property type="project" value="TreeGrafter"/>
</dbReference>
<dbReference type="SUPFAM" id="SSF53067">
    <property type="entry name" value="Actin-like ATPase domain"/>
    <property type="match status" value="2"/>
</dbReference>
<dbReference type="Gene3D" id="1.10.3210.10">
    <property type="entry name" value="Hypothetical protein af1432"/>
    <property type="match status" value="1"/>
</dbReference>
<dbReference type="GO" id="GO:0005886">
    <property type="term" value="C:plasma membrane"/>
    <property type="evidence" value="ECO:0007669"/>
    <property type="project" value="UniProtKB-SubCell"/>
</dbReference>
<organism evidence="13 14">
    <name type="scientific">Alcanivorax sediminis</name>
    <dbReference type="NCBI Taxonomy" id="2663008"/>
    <lineage>
        <taxon>Bacteria</taxon>
        <taxon>Pseudomonadati</taxon>
        <taxon>Pseudomonadota</taxon>
        <taxon>Gammaproteobacteria</taxon>
        <taxon>Oceanospirillales</taxon>
        <taxon>Alcanivoracaceae</taxon>
        <taxon>Alcanivorax</taxon>
    </lineage>
</organism>
<sequence>MQHGEHLAAIDLGSNSFHMVVARQAQGEIQLLDALSEKVQLGAGLDKENRLDEETQTRALECLGRFAQRIAGIPRGSVRVVGTNTLRQARNARVFIARAEAVLGHDIEIVAGREEARLIYLGVAHTLADDAGQRLVVDIGGGSTELIIGERFEPAETESLHMGCVSFAQRFFAEGNITEKAFDKAVTAARQEVLSIHANYRRIGWQQSVGASGTIKAISQVCVEQGWCDSGVTLEGLKKARKRVIKAGSADKLDLKGLREDRQAIFPSGLAILYGIFEQLGIGQMEVSSGALREGLLYDLLGRFGHEDVRDRSIQSLMNRHHVERSQAERVCETAMALFRQVAADWLLDDEPMEDTLRWGALLHELGLAVSHSQFHKHGAYLITNSDLAGFSRQEQQAVAILVRGHRRKIPQSALDELPEDEREPLLRLCLVLRIATRLHHARCDEATPGMNLKVKGNTLTLTFPEGWLDEHPLTLADLEQEQDYFQAAGCELILK</sequence>